<evidence type="ECO:0000259" key="1">
    <source>
        <dbReference type="Pfam" id="PF03235"/>
    </source>
</evidence>
<comment type="caution">
    <text evidence="2">The sequence shown here is derived from an EMBL/GenBank/DDBJ whole genome shotgun (WGS) entry which is preliminary data.</text>
</comment>
<dbReference type="PANTHER" id="PTHR39639">
    <property type="entry name" value="CHROMOSOME 16, WHOLE GENOME SHOTGUN SEQUENCE"/>
    <property type="match status" value="1"/>
</dbReference>
<dbReference type="Proteomes" id="UP000218327">
    <property type="component" value="Unassembled WGS sequence"/>
</dbReference>
<gene>
    <name evidence="2" type="ORF">COA96_14980</name>
</gene>
<dbReference type="Pfam" id="PF03235">
    <property type="entry name" value="GmrSD_N"/>
    <property type="match status" value="1"/>
</dbReference>
<feature type="domain" description="GmrSD restriction endonucleases N-terminal" evidence="1">
    <location>
        <begin position="21"/>
        <end position="153"/>
    </location>
</feature>
<dbReference type="PANTHER" id="PTHR39639:SF1">
    <property type="entry name" value="DUF262 DOMAIN-CONTAINING PROTEIN"/>
    <property type="match status" value="1"/>
</dbReference>
<organism evidence="2 3">
    <name type="scientific">SAR86 cluster bacterium</name>
    <dbReference type="NCBI Taxonomy" id="2030880"/>
    <lineage>
        <taxon>Bacteria</taxon>
        <taxon>Pseudomonadati</taxon>
        <taxon>Pseudomonadota</taxon>
        <taxon>Gammaproteobacteria</taxon>
        <taxon>SAR86 cluster</taxon>
    </lineage>
</organism>
<sequence>MKTELTDKVVNRLYKYRANIDLEPQFQRQKVWSTKKQQYFIDTILKGWGVPKMYFLVLSKKGSATNLYACVDGKQRLTAIYNFLGDELSLNTEYSGIHGGKKYSELTEKTQDQFDEYQIDIEEVSEATNDEISELFKRLQGGTPLNSGEKLMAVGGDLCKKIKTFSTHKFLKEKILLSDTRYTYFTICAQLTYLENHGISNLSFTRLENFLKQNKSTATAGFELKSNLKKIKEVLDTLKTIFDVAPTYFKNRASVVSTYLLISELIDKGSIDDKHHQIKAFFDKFMKDLEEEVEKGSQAKDAQLISYQSAVTQGADKQKSIKTRHEILVDRLIKFDPSFHTFFNKNKEPILLFNELYEKFGIKLGNGAEIDKWIFTQKPHLKSFTCGRSKNKESLPTHIRHCIHHKRHGTYTIPELRKAIKLLDELKTKLPK</sequence>
<reference evidence="3" key="1">
    <citation type="submission" date="2017-08" db="EMBL/GenBank/DDBJ databases">
        <title>A dynamic microbial community with high functional redundancy inhabits the cold, oxic subseafloor aquifer.</title>
        <authorList>
            <person name="Tully B.J."/>
            <person name="Wheat C.G."/>
            <person name="Glazer B.T."/>
            <person name="Huber J.A."/>
        </authorList>
    </citation>
    <scope>NUCLEOTIDE SEQUENCE [LARGE SCALE GENOMIC DNA]</scope>
</reference>
<proteinExistence type="predicted"/>
<evidence type="ECO:0000313" key="2">
    <source>
        <dbReference type="EMBL" id="PCJ22002.1"/>
    </source>
</evidence>
<protein>
    <recommendedName>
        <fullName evidence="1">GmrSD restriction endonucleases N-terminal domain-containing protein</fullName>
    </recommendedName>
</protein>
<evidence type="ECO:0000313" key="3">
    <source>
        <dbReference type="Proteomes" id="UP000218327"/>
    </source>
</evidence>
<accession>A0A2A5ARX7</accession>
<name>A0A2A5ARX7_9GAMM</name>
<dbReference type="AlphaFoldDB" id="A0A2A5ARX7"/>
<dbReference type="EMBL" id="NVVJ01000068">
    <property type="protein sequence ID" value="PCJ22002.1"/>
    <property type="molecule type" value="Genomic_DNA"/>
</dbReference>
<dbReference type="InterPro" id="IPR004919">
    <property type="entry name" value="GmrSD_N"/>
</dbReference>